<name>A0A2H1WFU4_SPOFR</name>
<evidence type="ECO:0000313" key="1">
    <source>
        <dbReference type="EMBL" id="SOQ51816.1"/>
    </source>
</evidence>
<reference evidence="1" key="1">
    <citation type="submission" date="2016-07" db="EMBL/GenBank/DDBJ databases">
        <authorList>
            <person name="Bretaudeau A."/>
        </authorList>
    </citation>
    <scope>NUCLEOTIDE SEQUENCE</scope>
    <source>
        <strain evidence="1">Rice</strain>
        <tissue evidence="1">Whole body</tissue>
    </source>
</reference>
<accession>A0A2H1WFU4</accession>
<organism evidence="1">
    <name type="scientific">Spodoptera frugiperda</name>
    <name type="common">Fall armyworm</name>
    <dbReference type="NCBI Taxonomy" id="7108"/>
    <lineage>
        <taxon>Eukaryota</taxon>
        <taxon>Metazoa</taxon>
        <taxon>Ecdysozoa</taxon>
        <taxon>Arthropoda</taxon>
        <taxon>Hexapoda</taxon>
        <taxon>Insecta</taxon>
        <taxon>Pterygota</taxon>
        <taxon>Neoptera</taxon>
        <taxon>Endopterygota</taxon>
        <taxon>Lepidoptera</taxon>
        <taxon>Glossata</taxon>
        <taxon>Ditrysia</taxon>
        <taxon>Noctuoidea</taxon>
        <taxon>Noctuidae</taxon>
        <taxon>Amphipyrinae</taxon>
        <taxon>Spodoptera</taxon>
    </lineage>
</organism>
<dbReference type="EMBL" id="ODYU01008324">
    <property type="protein sequence ID" value="SOQ51816.1"/>
    <property type="molecule type" value="Genomic_DNA"/>
</dbReference>
<protein>
    <submittedName>
        <fullName evidence="1">SFRICE_002553</fullName>
    </submittedName>
</protein>
<gene>
    <name evidence="1" type="ORF">SFRICE_002553</name>
</gene>
<dbReference type="AlphaFoldDB" id="A0A2H1WFU4"/>
<sequence length="231" mass="25883">MTTLGASAAPDPGWPNATIYSLNTGLVAARQLPDPSASLANHHSAQTVETAIFRNSLLTGKELDEQLDNPCNKKMLRRMSGKTLLVPSRVVALARFSLLMPAASFVWITNFVTKLDPLRRHNRDQGISWVHKKWQKLLLGFSIETLDKDKVMSLYEMGLHCSSKGCVTINPLCLMVENHPMTPLWARRDPSVRLLLTKITPFLLLLFEPEPGKPLLPRGFTRTARFLLIMT</sequence>
<proteinExistence type="predicted"/>